<dbReference type="VEuPathDB" id="GiardiaDB:QR46_2401"/>
<dbReference type="VEuPathDB" id="GiardiaDB:DHA2_150085"/>
<feature type="region of interest" description="Disordered" evidence="1">
    <location>
        <begin position="1466"/>
        <end position="1502"/>
    </location>
</feature>
<dbReference type="Proteomes" id="UP000018040">
    <property type="component" value="Unassembled WGS sequence"/>
</dbReference>
<evidence type="ECO:0000256" key="1">
    <source>
        <dbReference type="SAM" id="MobiDB-lite"/>
    </source>
</evidence>
<evidence type="ECO:0000313" key="2">
    <source>
        <dbReference type="EMBL" id="ESU41030.1"/>
    </source>
</evidence>
<dbReference type="VEuPathDB" id="GiardiaDB:GL50803_009752"/>
<protein>
    <submittedName>
        <fullName evidence="2">Uncharacterized protein</fullName>
    </submittedName>
</protein>
<dbReference type="OrthoDB" id="10256191at2759"/>
<name>V6TVI7_GIAIN</name>
<gene>
    <name evidence="2" type="ORF">GSB_153334</name>
</gene>
<organism evidence="2 3">
    <name type="scientific">Giardia intestinalis</name>
    <name type="common">Giardia lamblia</name>
    <dbReference type="NCBI Taxonomy" id="5741"/>
    <lineage>
        <taxon>Eukaryota</taxon>
        <taxon>Metamonada</taxon>
        <taxon>Diplomonadida</taxon>
        <taxon>Hexamitidae</taxon>
        <taxon>Giardiinae</taxon>
        <taxon>Giardia</taxon>
    </lineage>
</organism>
<evidence type="ECO:0000313" key="3">
    <source>
        <dbReference type="Proteomes" id="UP000018040"/>
    </source>
</evidence>
<dbReference type="EMBL" id="AHHH01000153">
    <property type="protein sequence ID" value="ESU41030.1"/>
    <property type="molecule type" value="Genomic_DNA"/>
</dbReference>
<reference evidence="2 3" key="2">
    <citation type="journal article" date="2013" name="Genome Biol. Evol.">
        <title>Genome sequencing of Giardia lamblia genotypes A2 and B isolates (DH and GS) and comparative analysis with the genomes of genotypes A1 and E (WB and Pig).</title>
        <authorList>
            <person name="Adam R.D."/>
            <person name="Dahlstrom E.W."/>
            <person name="Martens C.A."/>
            <person name="Bruno D.P."/>
            <person name="Barbian K.D."/>
            <person name="Ricklefs S.M."/>
            <person name="Hernandez M.M."/>
            <person name="Narla N.P."/>
            <person name="Patel R.B."/>
            <person name="Porcella S.F."/>
            <person name="Nash T.E."/>
        </authorList>
    </citation>
    <scope>NUCLEOTIDE SEQUENCE [LARGE SCALE GENOMIC DNA]</scope>
    <source>
        <strain evidence="2 3">GS</strain>
    </source>
</reference>
<accession>V6TVI7</accession>
<feature type="compositionally biased region" description="Low complexity" evidence="1">
    <location>
        <begin position="1466"/>
        <end position="1481"/>
    </location>
</feature>
<comment type="caution">
    <text evidence="2">The sequence shown here is derived from an EMBL/GenBank/DDBJ whole genome shotgun (WGS) entry which is preliminary data.</text>
</comment>
<reference evidence="3" key="1">
    <citation type="submission" date="2012-02" db="EMBL/GenBank/DDBJ databases">
        <title>Genome sequencing of Giardia lamblia Genotypes A2 and B isolates (DH and GS) and comparative analysis with the genomes of Genotypes A1 and E (WB and Pig).</title>
        <authorList>
            <person name="Adam R."/>
            <person name="Dahlstrom E."/>
            <person name="Martens C."/>
            <person name="Bruno D."/>
            <person name="Barbian K."/>
            <person name="Porcella S.F."/>
            <person name="Nash T."/>
        </authorList>
    </citation>
    <scope>NUCLEOTIDE SEQUENCE</scope>
    <source>
        <strain evidence="3">GS</strain>
    </source>
</reference>
<dbReference type="VEuPathDB" id="GiardiaDB:GL50581_2431"/>
<feature type="non-terminal residue" evidence="2">
    <location>
        <position position="1"/>
    </location>
</feature>
<sequence length="1557" mass="174376">VVSLTGHLMQLRNGQKEYPRLRSCPSQISHIILKLTPFEYTANATQSYRMLLKHSILKRFIRNEALEHIEDGGLNWCLPSPTRSKSVSSCRLVGHAPDGRVLIVLETLTESSAVLSEIYLQSVSGSSNGVVQRSTPIFRILAAAIVYHCALSPGSGSFLLITFVSVTSPFTNQPVKRSRRLHDTILVHLSVQDYHTDRSCPSFAVGCDVESTMRVHGIKSLASGTPDPLIGYFLSSEQESTQDNASSTLSPCHPFVLQIDNVIITMQKLSISYFLVSHASGAILDEYILPFTRCTCCSPTNTSLSRTTIEQINIRFNQEFTDRVESFVIWHEARHLGTLFSYMREPVAFRHFLPTTGDLVVVTKQRVASQMPSIGVANLTISIYKESRASVNQLSHLNTAQPGNLSASQASIPSVQILRHITSICVGPFPDYPLTVAEAFSALIPRTIGVSFGSVSSTIPVVGFEYFHPSAVPTDPKMNGTTSTVIMLTLVSPFTEAVYNTAMQIDADMDGLRMTGREEDKIETGIRKHADATNFRLFSAAISSHILHSLSPAELGSTPLLDPLMFKVVVRNSYRHSFFSICSTQLFFTSNLVIWIVPDPVTNAAKTTLISCSQAGGFNTVFAGSNTLLSVDMMTLFNAGVIRRISTSIYTGSDEVDSNVYPNSEDPIRSSLFDVLCTAPYADNSFLPTISDSSSDTLIYQSRRILHYVTECFVTRSTFRPKSKCSSQDTSTMTLEHDVRSFDRVGSLNDPDFVSGSVSSQIMSRDTKLLEGCMVTGLFSELTHLIPVTAEKVAYVTILKELDLHRSGTLLDCSSKRFIQLPTTAQGIYACDCAFLGHRHCENEVLAENLWASRCMEVRKRFQTVYLYDTYLCRLLAVEINYSAILDQFVSEKQRSYLHDTIQKTRLLMSINTTLEANNPSMENFISSISLQMDRFLLNILLSMQIYSFFYFLSTLVSDSNTCPAQAYIASNVIADTLRSTSLVLSDHRGADLFHSFTQPQLIDQLFRVLLQSGSLFTSNVPSIALSYESPLVLFSVLYLCSLHTDALNDYDWLSKQLACSAFAACYYRKLMRKNILVFRSIRQFYKAVQPISSMLDAQFSHLQSFAQMDELSLQVSDTLLKDVPDLFNPHILSIGRLENTTYLHPLSKHIVHTSSVYSCLRDYYIYHRSSARDWPRQIKLLRCHSLQQVAGTLDAYVVEMDTLAFTRQVGDCLAKIQTRMYQVTAQAFTVAPTLWIPLLEVYEEFMGYTYSSSKSRYPGIPDTLWNCACDYLEGLGGIPYRLAWVKEPDPIPQYLYPCYRYTSNYLEHVSKQVLGSTRGQSFKRPLSNILSLLLEHSALQLAILQEERSSHPTFLRLLDLSNVPLSESQSESRSRSRSRLGRQQAYHSEDLTIEILDVCPKKFLEAAQKRLTYIEGQFDQPLSDISALVSMELLEFELAYGPVIPDSSRFSLVASAIQRSDSFTSISSMSSRPGSRASSRAFRRESQMRAPNQPRPLDSLGKVDQSRHITFNNHSDLYVHVESPVSNSIGTSFTIRQVHECDGLDRNDLASFLKYL</sequence>
<proteinExistence type="predicted"/>